<evidence type="ECO:0000313" key="14">
    <source>
        <dbReference type="EMBL" id="SFA87461.1"/>
    </source>
</evidence>
<evidence type="ECO:0000256" key="5">
    <source>
        <dbReference type="ARBA" id="ARBA00022832"/>
    </source>
</evidence>
<evidence type="ECO:0000256" key="10">
    <source>
        <dbReference type="PIRNR" id="PIRNR000094"/>
    </source>
</evidence>
<evidence type="ECO:0000256" key="9">
    <source>
        <dbReference type="ARBA" id="ARBA00023160"/>
    </source>
</evidence>
<dbReference type="OrthoDB" id="9803628at2"/>
<evidence type="ECO:0000256" key="6">
    <source>
        <dbReference type="ARBA" id="ARBA00023002"/>
    </source>
</evidence>
<organism evidence="14 15">
    <name type="scientific">Lentibacillus halodurans</name>
    <dbReference type="NCBI Taxonomy" id="237679"/>
    <lineage>
        <taxon>Bacteria</taxon>
        <taxon>Bacillati</taxon>
        <taxon>Bacillota</taxon>
        <taxon>Bacilli</taxon>
        <taxon>Bacillales</taxon>
        <taxon>Bacillaceae</taxon>
        <taxon>Lentibacillus</taxon>
    </lineage>
</organism>
<dbReference type="GO" id="GO:0006633">
    <property type="term" value="P:fatty acid biosynthetic process"/>
    <property type="evidence" value="ECO:0007669"/>
    <property type="project" value="UniProtKB-KW"/>
</dbReference>
<dbReference type="EC" id="1.3.1.9" evidence="10"/>
<keyword evidence="9 10" id="KW-0275">Fatty acid biosynthesis</keyword>
<dbReference type="InterPro" id="IPR014358">
    <property type="entry name" value="Enoyl-ACP_Rdtase_NADH"/>
</dbReference>
<comment type="catalytic activity">
    <reaction evidence="10">
        <text>a 2,3-saturated acyl-[ACP] + NAD(+) = a (2E)-enoyl-[ACP] + NADH + H(+)</text>
        <dbReference type="Rhea" id="RHEA:10240"/>
        <dbReference type="Rhea" id="RHEA-COMP:9925"/>
        <dbReference type="Rhea" id="RHEA-COMP:9926"/>
        <dbReference type="ChEBI" id="CHEBI:15378"/>
        <dbReference type="ChEBI" id="CHEBI:57540"/>
        <dbReference type="ChEBI" id="CHEBI:57945"/>
        <dbReference type="ChEBI" id="CHEBI:78784"/>
        <dbReference type="ChEBI" id="CHEBI:78785"/>
        <dbReference type="EC" id="1.3.1.9"/>
    </reaction>
</comment>
<keyword evidence="5" id="KW-0276">Fatty acid metabolism</keyword>
<feature type="active site" description="Proton acceptor" evidence="11">
    <location>
        <position position="148"/>
    </location>
</feature>
<dbReference type="FunFam" id="3.40.50.720:FF:000169">
    <property type="entry name" value="Enoyl-[acyl-carrier-protein] reductase [NADH]"/>
    <property type="match status" value="1"/>
</dbReference>
<comment type="similarity">
    <text evidence="2 10">Belongs to the short-chain dehydrogenases/reductases (SDR) family. FabI subfamily.</text>
</comment>
<dbReference type="Gene3D" id="1.10.8.400">
    <property type="entry name" value="Enoyl acyl carrier protein reductase"/>
    <property type="match status" value="1"/>
</dbReference>
<dbReference type="PIRSF" id="PIRSF000094">
    <property type="entry name" value="Enoyl-ACP_rdct"/>
    <property type="match status" value="1"/>
</dbReference>
<dbReference type="NCBIfam" id="NF006369">
    <property type="entry name" value="PRK08594.1"/>
    <property type="match status" value="1"/>
</dbReference>
<dbReference type="SUPFAM" id="SSF51735">
    <property type="entry name" value="NAD(P)-binding Rossmann-fold domains"/>
    <property type="match status" value="1"/>
</dbReference>
<dbReference type="EMBL" id="FOJW01000003">
    <property type="protein sequence ID" value="SFA87461.1"/>
    <property type="molecule type" value="Genomic_DNA"/>
</dbReference>
<dbReference type="AlphaFoldDB" id="A0A1I0WFP9"/>
<dbReference type="Pfam" id="PF13561">
    <property type="entry name" value="adh_short_C2"/>
    <property type="match status" value="1"/>
</dbReference>
<protein>
    <recommendedName>
        <fullName evidence="10">Enoyl-[acyl-carrier-protein] reductase [NADH]</fullName>
        <ecNumber evidence="10">1.3.1.9</ecNumber>
    </recommendedName>
</protein>
<keyword evidence="15" id="KW-1185">Reference proteome</keyword>
<keyword evidence="4 10" id="KW-0444">Lipid biosynthesis</keyword>
<dbReference type="InterPro" id="IPR002347">
    <property type="entry name" value="SDR_fam"/>
</dbReference>
<evidence type="ECO:0000256" key="12">
    <source>
        <dbReference type="PIRSR" id="PIRSR000094-2"/>
    </source>
</evidence>
<evidence type="ECO:0000256" key="1">
    <source>
        <dbReference type="ARBA" id="ARBA00005194"/>
    </source>
</evidence>
<dbReference type="CDD" id="cd05372">
    <property type="entry name" value="ENR_SDR"/>
    <property type="match status" value="1"/>
</dbReference>
<dbReference type="PANTHER" id="PTHR43159:SF2">
    <property type="entry name" value="ENOYL-[ACYL-CARRIER-PROTEIN] REDUCTASE [NADH], CHLOROPLASTIC"/>
    <property type="match status" value="1"/>
</dbReference>
<feature type="binding site" evidence="13">
    <location>
        <position position="95"/>
    </location>
    <ligand>
        <name>NAD(+)</name>
        <dbReference type="ChEBI" id="CHEBI:57540"/>
    </ligand>
</feature>
<feature type="binding site" evidence="13">
    <location>
        <position position="14"/>
    </location>
    <ligand>
        <name>NAD(+)</name>
        <dbReference type="ChEBI" id="CHEBI:57540"/>
    </ligand>
</feature>
<evidence type="ECO:0000256" key="4">
    <source>
        <dbReference type="ARBA" id="ARBA00022516"/>
    </source>
</evidence>
<gene>
    <name evidence="14" type="ORF">SAMN04488072_1034</name>
</gene>
<keyword evidence="6 10" id="KW-0560">Oxidoreductase</keyword>
<feature type="binding site" evidence="13">
    <location>
        <begin position="20"/>
        <end position="21"/>
    </location>
    <ligand>
        <name>NAD(+)</name>
        <dbReference type="ChEBI" id="CHEBI:57540"/>
    </ligand>
</feature>
<evidence type="ECO:0000313" key="15">
    <source>
        <dbReference type="Proteomes" id="UP000198642"/>
    </source>
</evidence>
<dbReference type="PRINTS" id="PR00081">
    <property type="entry name" value="GDHRDH"/>
</dbReference>
<dbReference type="STRING" id="237679.SAMN04488072_1034"/>
<dbReference type="RefSeq" id="WP_090234204.1">
    <property type="nucleotide sequence ID" value="NZ_FOJW01000003.1"/>
</dbReference>
<feature type="binding site" evidence="12">
    <location>
        <position position="98"/>
    </location>
    <ligand>
        <name>substrate</name>
    </ligand>
</feature>
<dbReference type="InterPro" id="IPR036291">
    <property type="entry name" value="NAD(P)-bd_dom_sf"/>
</dbReference>
<comment type="subunit">
    <text evidence="3">Homotetramer.</text>
</comment>
<feature type="active site" description="Proton acceptor" evidence="11">
    <location>
        <position position="158"/>
    </location>
</feature>
<evidence type="ECO:0000256" key="8">
    <source>
        <dbReference type="ARBA" id="ARBA00023098"/>
    </source>
</evidence>
<evidence type="ECO:0000256" key="2">
    <source>
        <dbReference type="ARBA" id="ARBA00009233"/>
    </source>
</evidence>
<keyword evidence="8" id="KW-0443">Lipid metabolism</keyword>
<feature type="binding site" evidence="13">
    <location>
        <begin position="194"/>
        <end position="198"/>
    </location>
    <ligand>
        <name>NAD(+)</name>
        <dbReference type="ChEBI" id="CHEBI:57540"/>
    </ligand>
</feature>
<dbReference type="Proteomes" id="UP000198642">
    <property type="component" value="Unassembled WGS sequence"/>
</dbReference>
<proteinExistence type="inferred from homology"/>
<accession>A0A1I0WFP9</accession>
<evidence type="ECO:0000256" key="3">
    <source>
        <dbReference type="ARBA" id="ARBA00011881"/>
    </source>
</evidence>
<dbReference type="Gene3D" id="3.40.50.720">
    <property type="entry name" value="NAD(P)-binding Rossmann-like Domain"/>
    <property type="match status" value="1"/>
</dbReference>
<name>A0A1I0WFP9_9BACI</name>
<evidence type="ECO:0000256" key="11">
    <source>
        <dbReference type="PIRSR" id="PIRSR000094-1"/>
    </source>
</evidence>
<evidence type="ECO:0000256" key="13">
    <source>
        <dbReference type="PIRSR" id="PIRSR000094-3"/>
    </source>
</evidence>
<dbReference type="PANTHER" id="PTHR43159">
    <property type="entry name" value="ENOYL-[ACYL-CARRIER-PROTEIN] REDUCTASE"/>
    <property type="match status" value="1"/>
</dbReference>
<feature type="binding site" evidence="13">
    <location>
        <begin position="67"/>
        <end position="68"/>
    </location>
    <ligand>
        <name>NAD(+)</name>
        <dbReference type="ChEBI" id="CHEBI:57540"/>
    </ligand>
</feature>
<keyword evidence="7 10" id="KW-0520">NAD</keyword>
<reference evidence="14 15" key="1">
    <citation type="submission" date="2016-10" db="EMBL/GenBank/DDBJ databases">
        <authorList>
            <person name="de Groot N.N."/>
        </authorList>
    </citation>
    <scope>NUCLEOTIDE SEQUENCE [LARGE SCALE GENOMIC DNA]</scope>
    <source>
        <strain evidence="14 15">CGMCC 1.3702</strain>
    </source>
</reference>
<evidence type="ECO:0000256" key="7">
    <source>
        <dbReference type="ARBA" id="ARBA00023027"/>
    </source>
</evidence>
<feature type="binding site" evidence="13">
    <location>
        <position position="165"/>
    </location>
    <ligand>
        <name>NAD(+)</name>
        <dbReference type="ChEBI" id="CHEBI:57540"/>
    </ligand>
</feature>
<comment type="pathway">
    <text evidence="1">Lipid metabolism; fatty acid biosynthesis.</text>
</comment>
<dbReference type="GO" id="GO:0004318">
    <property type="term" value="F:enoyl-[acyl-carrier-protein] reductase (NADH) activity"/>
    <property type="evidence" value="ECO:0007669"/>
    <property type="project" value="UniProtKB-EC"/>
</dbReference>
<sequence length="259" mass="28212">MNALLKDRNIVVMGVANNRSIAWGITKSLYNAGANLIFTYRQERSRQKLEKMLEKNEIEPQLVVSCDVEDDDSIKRAFQEVGDNVGTIHGLVHSVAFANTDELKGDYADTSRDGYLLAQNISSYSLVAVTREVRKYMTEGGGIVTQTYLGAERVVPNYNVMGVAKAALEASVRYLAEDVGKDGIRVNAVSAGPIRTLSAKGVAGFNEKMSVIEEKAPLRRQVDQDQVGDATLFLLSELARGVTGEVLHVDSGFHIVTGS</sequence>